<dbReference type="Gene3D" id="2.160.10.10">
    <property type="entry name" value="Hexapeptide repeat proteins"/>
    <property type="match status" value="1"/>
</dbReference>
<dbReference type="InterPro" id="IPR001451">
    <property type="entry name" value="Hexapep"/>
</dbReference>
<dbReference type="InterPro" id="IPR011004">
    <property type="entry name" value="Trimer_LpxA-like_sf"/>
</dbReference>
<feature type="non-terminal residue" evidence="1">
    <location>
        <position position="1"/>
    </location>
</feature>
<proteinExistence type="predicted"/>
<dbReference type="PANTHER" id="PTHR13061">
    <property type="entry name" value="DYNACTIN SUBUNIT P25"/>
    <property type="match status" value="1"/>
</dbReference>
<sequence length="143" mass="14883">VRLGARSSVWYGCVLRGDINFIQIGEATNVQDGTVMHLADDFPVIIGDYVTVGHAAVVHACVVEDECLIGMNSTILDGAVIGSRSIVAAGSLVPQGMQIPPGSLVAGVPAKVKRTLGDKEQSSLKSWAEKYVAVAAAHDARVG</sequence>
<evidence type="ECO:0000313" key="1">
    <source>
        <dbReference type="EMBL" id="SVD19674.1"/>
    </source>
</evidence>
<dbReference type="SUPFAM" id="SSF51161">
    <property type="entry name" value="Trimeric LpxA-like enzymes"/>
    <property type="match status" value="1"/>
</dbReference>
<dbReference type="CDD" id="cd04645">
    <property type="entry name" value="LbH_gamma_CA_like"/>
    <property type="match status" value="1"/>
</dbReference>
<dbReference type="Pfam" id="PF00132">
    <property type="entry name" value="Hexapep"/>
    <property type="match status" value="1"/>
</dbReference>
<reference evidence="1" key="1">
    <citation type="submission" date="2018-05" db="EMBL/GenBank/DDBJ databases">
        <authorList>
            <person name="Lanie J.A."/>
            <person name="Ng W.-L."/>
            <person name="Kazmierczak K.M."/>
            <person name="Andrzejewski T.M."/>
            <person name="Davidsen T.M."/>
            <person name="Wayne K.J."/>
            <person name="Tettelin H."/>
            <person name="Glass J.I."/>
            <person name="Rusch D."/>
            <person name="Podicherti R."/>
            <person name="Tsui H.-C.T."/>
            <person name="Winkler M.E."/>
        </authorList>
    </citation>
    <scope>NUCLEOTIDE SEQUENCE</scope>
</reference>
<dbReference type="InterPro" id="IPR050484">
    <property type="entry name" value="Transf_Hexapept/Carb_Anhydrase"/>
</dbReference>
<dbReference type="PANTHER" id="PTHR13061:SF29">
    <property type="entry name" value="GAMMA CARBONIC ANHYDRASE-LIKE 1, MITOCHONDRIAL-RELATED"/>
    <property type="match status" value="1"/>
</dbReference>
<evidence type="ECO:0008006" key="2">
    <source>
        <dbReference type="Google" id="ProtNLM"/>
    </source>
</evidence>
<accession>A0A382TC01</accession>
<organism evidence="1">
    <name type="scientific">marine metagenome</name>
    <dbReference type="NCBI Taxonomy" id="408172"/>
    <lineage>
        <taxon>unclassified sequences</taxon>
        <taxon>metagenomes</taxon>
        <taxon>ecological metagenomes</taxon>
    </lineage>
</organism>
<name>A0A382TC01_9ZZZZ</name>
<dbReference type="InterPro" id="IPR047324">
    <property type="entry name" value="LbH_gamma_CA-like"/>
</dbReference>
<dbReference type="AlphaFoldDB" id="A0A382TC01"/>
<dbReference type="EMBL" id="UINC01135493">
    <property type="protein sequence ID" value="SVD19674.1"/>
    <property type="molecule type" value="Genomic_DNA"/>
</dbReference>
<protein>
    <recommendedName>
        <fullName evidence="2">Gamma carbonic anhydrase family protein</fullName>
    </recommendedName>
</protein>
<gene>
    <name evidence="1" type="ORF">METZ01_LOCUS372528</name>
</gene>